<dbReference type="AlphaFoldDB" id="A0A0C9U0I6"/>
<keyword evidence="2" id="KW-1185">Reference proteome</keyword>
<name>A0A0C9U0I6_SPHS4</name>
<evidence type="ECO:0000313" key="1">
    <source>
        <dbReference type="EMBL" id="KIJ36273.1"/>
    </source>
</evidence>
<reference evidence="1 2" key="1">
    <citation type="submission" date="2014-06" db="EMBL/GenBank/DDBJ databases">
        <title>Evolutionary Origins and Diversification of the Mycorrhizal Mutualists.</title>
        <authorList>
            <consortium name="DOE Joint Genome Institute"/>
            <consortium name="Mycorrhizal Genomics Consortium"/>
            <person name="Kohler A."/>
            <person name="Kuo A."/>
            <person name="Nagy L.G."/>
            <person name="Floudas D."/>
            <person name="Copeland A."/>
            <person name="Barry K.W."/>
            <person name="Cichocki N."/>
            <person name="Veneault-Fourrey C."/>
            <person name="LaButti K."/>
            <person name="Lindquist E.A."/>
            <person name="Lipzen A."/>
            <person name="Lundell T."/>
            <person name="Morin E."/>
            <person name="Murat C."/>
            <person name="Riley R."/>
            <person name="Ohm R."/>
            <person name="Sun H."/>
            <person name="Tunlid A."/>
            <person name="Henrissat B."/>
            <person name="Grigoriev I.V."/>
            <person name="Hibbett D.S."/>
            <person name="Martin F."/>
        </authorList>
    </citation>
    <scope>NUCLEOTIDE SEQUENCE [LARGE SCALE GENOMIC DNA]</scope>
    <source>
        <strain evidence="1 2">SS14</strain>
    </source>
</reference>
<gene>
    <name evidence="1" type="ORF">M422DRAFT_261417</name>
</gene>
<dbReference type="EMBL" id="KN837180">
    <property type="protein sequence ID" value="KIJ36273.1"/>
    <property type="molecule type" value="Genomic_DNA"/>
</dbReference>
<evidence type="ECO:0000313" key="2">
    <source>
        <dbReference type="Proteomes" id="UP000054279"/>
    </source>
</evidence>
<accession>A0A0C9U0I6</accession>
<protein>
    <submittedName>
        <fullName evidence="1">Unplaced genomic scaffold SPHSTscaffold_105, whole genome shotgun sequence</fullName>
    </submittedName>
</protein>
<dbReference type="HOGENOM" id="CLU_2251750_0_0_1"/>
<dbReference type="Proteomes" id="UP000054279">
    <property type="component" value="Unassembled WGS sequence"/>
</dbReference>
<organism evidence="1 2">
    <name type="scientific">Sphaerobolus stellatus (strain SS14)</name>
    <dbReference type="NCBI Taxonomy" id="990650"/>
    <lineage>
        <taxon>Eukaryota</taxon>
        <taxon>Fungi</taxon>
        <taxon>Dikarya</taxon>
        <taxon>Basidiomycota</taxon>
        <taxon>Agaricomycotina</taxon>
        <taxon>Agaricomycetes</taxon>
        <taxon>Phallomycetidae</taxon>
        <taxon>Geastrales</taxon>
        <taxon>Sphaerobolaceae</taxon>
        <taxon>Sphaerobolus</taxon>
    </lineage>
</organism>
<sequence>MSHTYEFIPKNLKCSDPTKFISRQAFSQRWDHNSLPVLVFSLPVTKSSPTGEDVYCSLQSGPADPSRALAEHFRIKNTLPHIPIFSWRHSNGLRHSRAQHSPIA</sequence>
<proteinExistence type="predicted"/>